<feature type="domain" description="HTH deoR-type" evidence="5">
    <location>
        <begin position="18"/>
        <end position="73"/>
    </location>
</feature>
<reference evidence="6" key="1">
    <citation type="submission" date="2022-11" db="EMBL/GenBank/DDBJ databases">
        <title>Biodiversity and phylogenetic relationships of bacteria.</title>
        <authorList>
            <person name="Machado R.A.R."/>
            <person name="Bhat A."/>
            <person name="Loulou A."/>
            <person name="Kallel S."/>
        </authorList>
    </citation>
    <scope>NUCLEOTIDE SEQUENCE</scope>
    <source>
        <strain evidence="6">K-TC2</strain>
    </source>
</reference>
<name>A0A9X3E3Z7_9HYPH</name>
<accession>A0A9X3E3Z7</accession>
<keyword evidence="4" id="KW-0804">Transcription</keyword>
<protein>
    <submittedName>
        <fullName evidence="6">DeoR/GlpR family DNA-binding transcription regulator</fullName>
    </submittedName>
</protein>
<evidence type="ECO:0000256" key="1">
    <source>
        <dbReference type="ARBA" id="ARBA00022491"/>
    </source>
</evidence>
<dbReference type="EMBL" id="JAPKNK010000009">
    <property type="protein sequence ID" value="MCX5571359.1"/>
    <property type="molecule type" value="Genomic_DNA"/>
</dbReference>
<dbReference type="Gene3D" id="3.40.50.1360">
    <property type="match status" value="1"/>
</dbReference>
<proteinExistence type="predicted"/>
<evidence type="ECO:0000256" key="3">
    <source>
        <dbReference type="ARBA" id="ARBA00023125"/>
    </source>
</evidence>
<dbReference type="SUPFAM" id="SSF100950">
    <property type="entry name" value="NagB/RpiA/CoA transferase-like"/>
    <property type="match status" value="1"/>
</dbReference>
<dbReference type="PRINTS" id="PR00037">
    <property type="entry name" value="HTHLACR"/>
</dbReference>
<dbReference type="PROSITE" id="PS51000">
    <property type="entry name" value="HTH_DEOR_2"/>
    <property type="match status" value="1"/>
</dbReference>
<evidence type="ECO:0000313" key="6">
    <source>
        <dbReference type="EMBL" id="MCX5571359.1"/>
    </source>
</evidence>
<dbReference type="SMART" id="SM00420">
    <property type="entry name" value="HTH_DEOR"/>
    <property type="match status" value="1"/>
</dbReference>
<keyword evidence="2" id="KW-0805">Transcription regulation</keyword>
<dbReference type="InterPro" id="IPR018356">
    <property type="entry name" value="Tscrpt_reg_HTH_DeoR_CS"/>
</dbReference>
<dbReference type="PANTHER" id="PTHR30363">
    <property type="entry name" value="HTH-TYPE TRANSCRIPTIONAL REGULATOR SRLR-RELATED"/>
    <property type="match status" value="1"/>
</dbReference>
<dbReference type="Gene3D" id="1.10.10.10">
    <property type="entry name" value="Winged helix-like DNA-binding domain superfamily/Winged helix DNA-binding domain"/>
    <property type="match status" value="1"/>
</dbReference>
<dbReference type="InterPro" id="IPR037171">
    <property type="entry name" value="NagB/RpiA_transferase-like"/>
</dbReference>
<evidence type="ECO:0000256" key="4">
    <source>
        <dbReference type="ARBA" id="ARBA00023163"/>
    </source>
</evidence>
<evidence type="ECO:0000313" key="7">
    <source>
        <dbReference type="Proteomes" id="UP001144805"/>
    </source>
</evidence>
<dbReference type="InterPro" id="IPR036388">
    <property type="entry name" value="WH-like_DNA-bd_sf"/>
</dbReference>
<dbReference type="Proteomes" id="UP001144805">
    <property type="component" value="Unassembled WGS sequence"/>
</dbReference>
<gene>
    <name evidence="6" type="ORF">OSH07_19320</name>
</gene>
<dbReference type="GO" id="GO:0003700">
    <property type="term" value="F:DNA-binding transcription factor activity"/>
    <property type="evidence" value="ECO:0007669"/>
    <property type="project" value="InterPro"/>
</dbReference>
<dbReference type="InterPro" id="IPR014036">
    <property type="entry name" value="DeoR-like_C"/>
</dbReference>
<evidence type="ECO:0000256" key="2">
    <source>
        <dbReference type="ARBA" id="ARBA00023015"/>
    </source>
</evidence>
<dbReference type="Pfam" id="PF08220">
    <property type="entry name" value="HTH_DeoR"/>
    <property type="match status" value="1"/>
</dbReference>
<dbReference type="AlphaFoldDB" id="A0A9X3E3Z7"/>
<sequence length="268" mass="28359">MAKKWSYNMPRRPAAVLPLSRRTEMTRLVSERGSASVPELADLFRVSTDTIRRDLDALADDGAVLRTHGGAVRADTSKIVPVADRIIAQADAKTRIAAAAAALVDSGETLMVNGGSTTLAFAKMLPPDRSLGLITNSVSILDQVDTTAFTNVYAIGGELLSISGVMIGPVVFPHSDRIHVDTAVIGVRAVHPTRGISTATVAEAAMISDMMRAARRTIVVADSTKFWQSAFATIAPLSDIHILVTDEAPPAPLVEALDKAGVQVIIAR</sequence>
<organism evidence="6 7">
    <name type="scientific">Kaistia nematophila</name>
    <dbReference type="NCBI Taxonomy" id="2994654"/>
    <lineage>
        <taxon>Bacteria</taxon>
        <taxon>Pseudomonadati</taxon>
        <taxon>Pseudomonadota</taxon>
        <taxon>Alphaproteobacteria</taxon>
        <taxon>Hyphomicrobiales</taxon>
        <taxon>Kaistiaceae</taxon>
        <taxon>Kaistia</taxon>
    </lineage>
</organism>
<dbReference type="GO" id="GO:0003677">
    <property type="term" value="F:DNA binding"/>
    <property type="evidence" value="ECO:0007669"/>
    <property type="project" value="UniProtKB-KW"/>
</dbReference>
<dbReference type="PROSITE" id="PS00894">
    <property type="entry name" value="HTH_DEOR_1"/>
    <property type="match status" value="1"/>
</dbReference>
<keyword evidence="3 6" id="KW-0238">DNA-binding</keyword>
<keyword evidence="1" id="KW-0678">Repressor</keyword>
<evidence type="ECO:0000259" key="5">
    <source>
        <dbReference type="PROSITE" id="PS51000"/>
    </source>
</evidence>
<dbReference type="Pfam" id="PF00455">
    <property type="entry name" value="DeoRC"/>
    <property type="match status" value="1"/>
</dbReference>
<dbReference type="InterPro" id="IPR036390">
    <property type="entry name" value="WH_DNA-bd_sf"/>
</dbReference>
<dbReference type="InterPro" id="IPR001034">
    <property type="entry name" value="DeoR_HTH"/>
</dbReference>
<comment type="caution">
    <text evidence="6">The sequence shown here is derived from an EMBL/GenBank/DDBJ whole genome shotgun (WGS) entry which is preliminary data.</text>
</comment>
<dbReference type="InterPro" id="IPR050313">
    <property type="entry name" value="Carb_Metab_HTH_regulators"/>
</dbReference>
<dbReference type="SMART" id="SM01134">
    <property type="entry name" value="DeoRC"/>
    <property type="match status" value="1"/>
</dbReference>
<keyword evidence="7" id="KW-1185">Reference proteome</keyword>
<dbReference type="PANTHER" id="PTHR30363:SF4">
    <property type="entry name" value="GLYCEROL-3-PHOSPHATE REGULON REPRESSOR"/>
    <property type="match status" value="1"/>
</dbReference>
<dbReference type="SUPFAM" id="SSF46785">
    <property type="entry name" value="Winged helix' DNA-binding domain"/>
    <property type="match status" value="1"/>
</dbReference>